<protein>
    <submittedName>
        <fullName evidence="1">Uncharacterized protein</fullName>
    </submittedName>
</protein>
<evidence type="ECO:0000313" key="2">
    <source>
        <dbReference type="Proteomes" id="UP000000600"/>
    </source>
</evidence>
<name>A0ECN7_PARTE</name>
<keyword evidence="2" id="KW-1185">Reference proteome</keyword>
<reference evidence="1 2" key="1">
    <citation type="journal article" date="2006" name="Nature">
        <title>Global trends of whole-genome duplications revealed by the ciliate Paramecium tetraurelia.</title>
        <authorList>
            <consortium name="Genoscope"/>
            <person name="Aury J.-M."/>
            <person name="Jaillon O."/>
            <person name="Duret L."/>
            <person name="Noel B."/>
            <person name="Jubin C."/>
            <person name="Porcel B.M."/>
            <person name="Segurens B."/>
            <person name="Daubin V."/>
            <person name="Anthouard V."/>
            <person name="Aiach N."/>
            <person name="Arnaiz O."/>
            <person name="Billaut A."/>
            <person name="Beisson J."/>
            <person name="Blanc I."/>
            <person name="Bouhouche K."/>
            <person name="Camara F."/>
            <person name="Duharcourt S."/>
            <person name="Guigo R."/>
            <person name="Gogendeau D."/>
            <person name="Katinka M."/>
            <person name="Keller A.-M."/>
            <person name="Kissmehl R."/>
            <person name="Klotz C."/>
            <person name="Koll F."/>
            <person name="Le Moue A."/>
            <person name="Lepere C."/>
            <person name="Malinsky S."/>
            <person name="Nowacki M."/>
            <person name="Nowak J.K."/>
            <person name="Plattner H."/>
            <person name="Poulain J."/>
            <person name="Ruiz F."/>
            <person name="Serrano V."/>
            <person name="Zagulski M."/>
            <person name="Dessen P."/>
            <person name="Betermier M."/>
            <person name="Weissenbach J."/>
            <person name="Scarpelli C."/>
            <person name="Schachter V."/>
            <person name="Sperling L."/>
            <person name="Meyer E."/>
            <person name="Cohen J."/>
            <person name="Wincker P."/>
        </authorList>
    </citation>
    <scope>NUCLEOTIDE SEQUENCE [LARGE SCALE GENOMIC DNA]</scope>
    <source>
        <strain evidence="1 2">Stock d4-2</strain>
    </source>
</reference>
<accession>A0ECN7</accession>
<gene>
    <name evidence="1" type="ORF">GSPATT00003923001</name>
</gene>
<dbReference type="InParanoid" id="A0ECN7"/>
<dbReference type="AlphaFoldDB" id="A0ECN7"/>
<dbReference type="RefSeq" id="XP_001460451.1">
    <property type="nucleotide sequence ID" value="XM_001460414.2"/>
</dbReference>
<dbReference type="GeneID" id="5046236"/>
<proteinExistence type="predicted"/>
<dbReference type="HOGENOM" id="CLU_1247468_0_0_1"/>
<dbReference type="EMBL" id="CT868671">
    <property type="protein sequence ID" value="CAK93054.1"/>
    <property type="molecule type" value="Genomic_DNA"/>
</dbReference>
<dbReference type="Proteomes" id="UP000000600">
    <property type="component" value="Unassembled WGS sequence"/>
</dbReference>
<organism evidence="1 2">
    <name type="scientific">Paramecium tetraurelia</name>
    <dbReference type="NCBI Taxonomy" id="5888"/>
    <lineage>
        <taxon>Eukaryota</taxon>
        <taxon>Sar</taxon>
        <taxon>Alveolata</taxon>
        <taxon>Ciliophora</taxon>
        <taxon>Intramacronucleata</taxon>
        <taxon>Oligohymenophorea</taxon>
        <taxon>Peniculida</taxon>
        <taxon>Parameciidae</taxon>
        <taxon>Paramecium</taxon>
    </lineage>
</organism>
<dbReference type="KEGG" id="ptm:GSPATT00003923001"/>
<sequence length="222" mass="26401">MISSKQKEIITKQPLKNSQDGKNIDEKGILQRGTQKDKIINASQLEQNPFSQNNISILLFQCHIHIVNIKLRIQILKYIPNKERHIRIFMILLYQKDQLKRSNLYTSSLCLSNYQNLTQNLQINDIIHISFLQSILFSQSIKNVIRLLKNKITEKLNDKYNIQMGILKRIMLQRQKYDQLSKNEKRNENNKQQLPQHQINTILMKIEISMKMTLINFHYTKK</sequence>
<evidence type="ECO:0000313" key="1">
    <source>
        <dbReference type="EMBL" id="CAK93054.1"/>
    </source>
</evidence>